<comment type="caution">
    <text evidence="2">The sequence shown here is derived from an EMBL/GenBank/DDBJ whole genome shotgun (WGS) entry which is preliminary data.</text>
</comment>
<protein>
    <submittedName>
        <fullName evidence="2">Uncharacterized protein</fullName>
    </submittedName>
</protein>
<accession>A0AAV2AB36</accession>
<sequence>MCVWVLITFQADQKIRLLVVVEEILSSRHATQKYDIPSFTNSDYVVSIKIQKLLRTYKKRNYGTEEGECINKIRNNKLVKKNTCLHVIFSGTCLFSHQFSPTLLQPRGHAPPLPRPLIASPGYFPTFFGRCNPSHTPLLDLVCTSVPPFTSVIGTRCPRRQPQGLTRWFKCGLDWEKPSKNVSTPEPFSFENTLFFDLFLLCFLILLFWRKGILLSQRRCLLLFLKGGDVQEFSSLLGLLLWDMLWIENLKSCHNLGIREA</sequence>
<keyword evidence="1" id="KW-0472">Membrane</keyword>
<evidence type="ECO:0000313" key="3">
    <source>
        <dbReference type="Proteomes" id="UP001497382"/>
    </source>
</evidence>
<evidence type="ECO:0000313" key="2">
    <source>
        <dbReference type="EMBL" id="CAL1281185.1"/>
    </source>
</evidence>
<proteinExistence type="predicted"/>
<reference evidence="2 3" key="1">
    <citation type="submission" date="2024-04" db="EMBL/GenBank/DDBJ databases">
        <authorList>
            <person name="Rising A."/>
            <person name="Reimegard J."/>
            <person name="Sonavane S."/>
            <person name="Akerstrom W."/>
            <person name="Nylinder S."/>
            <person name="Hedman E."/>
            <person name="Kallberg Y."/>
        </authorList>
    </citation>
    <scope>NUCLEOTIDE SEQUENCE [LARGE SCALE GENOMIC DNA]</scope>
</reference>
<gene>
    <name evidence="2" type="ORF">LARSCL_LOCUS11423</name>
</gene>
<keyword evidence="3" id="KW-1185">Reference proteome</keyword>
<keyword evidence="1" id="KW-1133">Transmembrane helix</keyword>
<keyword evidence="1" id="KW-0812">Transmembrane</keyword>
<feature type="transmembrane region" description="Helical" evidence="1">
    <location>
        <begin position="188"/>
        <end position="209"/>
    </location>
</feature>
<dbReference type="EMBL" id="CAXIEN010000141">
    <property type="protein sequence ID" value="CAL1281185.1"/>
    <property type="molecule type" value="Genomic_DNA"/>
</dbReference>
<dbReference type="AlphaFoldDB" id="A0AAV2AB36"/>
<dbReference type="Proteomes" id="UP001497382">
    <property type="component" value="Unassembled WGS sequence"/>
</dbReference>
<organism evidence="2 3">
    <name type="scientific">Larinioides sclopetarius</name>
    <dbReference type="NCBI Taxonomy" id="280406"/>
    <lineage>
        <taxon>Eukaryota</taxon>
        <taxon>Metazoa</taxon>
        <taxon>Ecdysozoa</taxon>
        <taxon>Arthropoda</taxon>
        <taxon>Chelicerata</taxon>
        <taxon>Arachnida</taxon>
        <taxon>Araneae</taxon>
        <taxon>Araneomorphae</taxon>
        <taxon>Entelegynae</taxon>
        <taxon>Araneoidea</taxon>
        <taxon>Araneidae</taxon>
        <taxon>Larinioides</taxon>
    </lineage>
</organism>
<evidence type="ECO:0000256" key="1">
    <source>
        <dbReference type="SAM" id="Phobius"/>
    </source>
</evidence>
<name>A0AAV2AB36_9ARAC</name>